<name>A0A336JTI0_9BRAD</name>
<dbReference type="EMBL" id="UFQQ01000026">
    <property type="protein sequence ID" value="SSW92900.1"/>
    <property type="molecule type" value="Genomic_DNA"/>
</dbReference>
<dbReference type="AlphaFoldDB" id="A0A336JTI0"/>
<evidence type="ECO:0000313" key="3">
    <source>
        <dbReference type="Proteomes" id="UP000252631"/>
    </source>
</evidence>
<dbReference type="EMBL" id="QRDT01000026">
    <property type="protein sequence ID" value="RED27629.1"/>
    <property type="molecule type" value="Genomic_DNA"/>
</dbReference>
<evidence type="ECO:0000313" key="1">
    <source>
        <dbReference type="EMBL" id="RED27629.1"/>
    </source>
</evidence>
<protein>
    <submittedName>
        <fullName evidence="2">Uncharacterized protein</fullName>
    </submittedName>
</protein>
<proteinExistence type="predicted"/>
<gene>
    <name evidence="1" type="ORF">BJ125_12644</name>
    <name evidence="2" type="ORF">SAMN05892882_12644</name>
</gene>
<dbReference type="RefSeq" id="WP_114360337.1">
    <property type="nucleotide sequence ID" value="NZ_QRDT01000026.1"/>
</dbReference>
<accession>A0A336JTI0</accession>
<evidence type="ECO:0000313" key="4">
    <source>
        <dbReference type="Proteomes" id="UP000256343"/>
    </source>
</evidence>
<sequence length="114" mass="11411">MKLSTLIVACIAVAVVVFGVRNFQSDSDPAKDADAQAVATAAAVPVSPIKTVTSTSCASDGCPVSCADDDTLLSAFCVSGTKARFADTIKLAGGKLTATCGMGASSVLMYCGRP</sequence>
<keyword evidence="4" id="KW-1185">Reference proteome</keyword>
<organism evidence="2 3">
    <name type="scientific">Rhodopseudomonas pentothenatexigens</name>
    <dbReference type="NCBI Taxonomy" id="999699"/>
    <lineage>
        <taxon>Bacteria</taxon>
        <taxon>Pseudomonadati</taxon>
        <taxon>Pseudomonadota</taxon>
        <taxon>Alphaproteobacteria</taxon>
        <taxon>Hyphomicrobiales</taxon>
        <taxon>Nitrobacteraceae</taxon>
        <taxon>Rhodopseudomonas</taxon>
    </lineage>
</organism>
<dbReference type="Proteomes" id="UP000252631">
    <property type="component" value="Unassembled WGS sequence"/>
</dbReference>
<reference evidence="2 3" key="1">
    <citation type="submission" date="2017-08" db="EMBL/GenBank/DDBJ databases">
        <authorList>
            <person name="de Groot N.N."/>
        </authorList>
    </citation>
    <scope>NUCLEOTIDE SEQUENCE [LARGE SCALE GENOMIC DNA]</scope>
    <source>
        <strain evidence="2 3">JA575</strain>
    </source>
</reference>
<evidence type="ECO:0000313" key="2">
    <source>
        <dbReference type="EMBL" id="SSW92900.1"/>
    </source>
</evidence>
<dbReference type="OrthoDB" id="8141233at2"/>
<dbReference type="Proteomes" id="UP000256343">
    <property type="component" value="Unassembled WGS sequence"/>
</dbReference>
<reference evidence="1 4" key="2">
    <citation type="submission" date="2018-07" db="EMBL/GenBank/DDBJ databases">
        <title>Genomic Encyclopedia of Archaeal and Bacterial Type Strains, Phase II (KMG-II): from individual species to whole genera.</title>
        <authorList>
            <person name="Goeker M."/>
        </authorList>
    </citation>
    <scope>NUCLEOTIDE SEQUENCE [LARGE SCALE GENOMIC DNA]</scope>
    <source>
        <strain evidence="1 4">JA575</strain>
    </source>
</reference>